<organism evidence="1 2">
    <name type="scientific">Elysia crispata</name>
    <name type="common">lettuce slug</name>
    <dbReference type="NCBI Taxonomy" id="231223"/>
    <lineage>
        <taxon>Eukaryota</taxon>
        <taxon>Metazoa</taxon>
        <taxon>Spiralia</taxon>
        <taxon>Lophotrochozoa</taxon>
        <taxon>Mollusca</taxon>
        <taxon>Gastropoda</taxon>
        <taxon>Heterobranchia</taxon>
        <taxon>Euthyneura</taxon>
        <taxon>Panpulmonata</taxon>
        <taxon>Sacoglossa</taxon>
        <taxon>Placobranchoidea</taxon>
        <taxon>Plakobranchidae</taxon>
        <taxon>Elysia</taxon>
    </lineage>
</organism>
<dbReference type="EMBL" id="JAWDGP010004661">
    <property type="protein sequence ID" value="KAK3762673.1"/>
    <property type="molecule type" value="Genomic_DNA"/>
</dbReference>
<dbReference type="Proteomes" id="UP001283361">
    <property type="component" value="Unassembled WGS sequence"/>
</dbReference>
<dbReference type="AlphaFoldDB" id="A0AAE1DAU1"/>
<name>A0AAE1DAU1_9GAST</name>
<evidence type="ECO:0000313" key="1">
    <source>
        <dbReference type="EMBL" id="KAK3762673.1"/>
    </source>
</evidence>
<keyword evidence="2" id="KW-1185">Reference proteome</keyword>
<protein>
    <submittedName>
        <fullName evidence="1">Uncharacterized protein</fullName>
    </submittedName>
</protein>
<reference evidence="1" key="1">
    <citation type="journal article" date="2023" name="G3 (Bethesda)">
        <title>A reference genome for the long-term kleptoplast-retaining sea slug Elysia crispata morphotype clarki.</title>
        <authorList>
            <person name="Eastman K.E."/>
            <person name="Pendleton A.L."/>
            <person name="Shaikh M.A."/>
            <person name="Suttiyut T."/>
            <person name="Ogas R."/>
            <person name="Tomko P."/>
            <person name="Gavelis G."/>
            <person name="Widhalm J.R."/>
            <person name="Wisecaver J.H."/>
        </authorList>
    </citation>
    <scope>NUCLEOTIDE SEQUENCE</scope>
    <source>
        <strain evidence="1">ECLA1</strain>
    </source>
</reference>
<accession>A0AAE1DAU1</accession>
<comment type="caution">
    <text evidence="1">The sequence shown here is derived from an EMBL/GenBank/DDBJ whole genome shotgun (WGS) entry which is preliminary data.</text>
</comment>
<sequence>MAMKNWDKNHLGVKRVNKMNQSQNKHKMTGMHPTLNFTLVKYSSNPEQLPSCSMVSFTAELSRSWCCGGNQWCTQHG</sequence>
<evidence type="ECO:0000313" key="2">
    <source>
        <dbReference type="Proteomes" id="UP001283361"/>
    </source>
</evidence>
<proteinExistence type="predicted"/>
<gene>
    <name evidence="1" type="ORF">RRG08_049537</name>
</gene>